<name>A0ABP8JM18_9ACTN</name>
<evidence type="ECO:0000313" key="1">
    <source>
        <dbReference type="EMBL" id="GAA4392964.1"/>
    </source>
</evidence>
<protein>
    <submittedName>
        <fullName evidence="1">Uncharacterized protein</fullName>
    </submittedName>
</protein>
<proteinExistence type="predicted"/>
<sequence>MPCRRSRRGIFSGGPAVDLDLACLYEVTDGRKGIVQALGNAFGDVERAPCIRVARVEGGAEVAAVGGQDETTPMEIAVNRSRRTNIRITNYAAHQHIRGTGPVRPARVTLRWRPFSANFRVSDRADPL</sequence>
<keyword evidence="2" id="KW-1185">Reference proteome</keyword>
<dbReference type="EMBL" id="BAABFR010000031">
    <property type="protein sequence ID" value="GAA4392964.1"/>
    <property type="molecule type" value="Genomic_DNA"/>
</dbReference>
<reference evidence="2" key="1">
    <citation type="journal article" date="2019" name="Int. J. Syst. Evol. Microbiol.">
        <title>The Global Catalogue of Microorganisms (GCM) 10K type strain sequencing project: providing services to taxonomists for standard genome sequencing and annotation.</title>
        <authorList>
            <consortium name="The Broad Institute Genomics Platform"/>
            <consortium name="The Broad Institute Genome Sequencing Center for Infectious Disease"/>
            <person name="Wu L."/>
            <person name="Ma J."/>
        </authorList>
    </citation>
    <scope>NUCLEOTIDE SEQUENCE [LARGE SCALE GENOMIC DNA]</scope>
    <source>
        <strain evidence="2">JCM 17688</strain>
    </source>
</reference>
<organism evidence="1 2">
    <name type="scientific">Tsukamurella soli</name>
    <dbReference type="NCBI Taxonomy" id="644556"/>
    <lineage>
        <taxon>Bacteria</taxon>
        <taxon>Bacillati</taxon>
        <taxon>Actinomycetota</taxon>
        <taxon>Actinomycetes</taxon>
        <taxon>Mycobacteriales</taxon>
        <taxon>Tsukamurellaceae</taxon>
        <taxon>Tsukamurella</taxon>
    </lineage>
</organism>
<accession>A0ABP8JM18</accession>
<evidence type="ECO:0000313" key="2">
    <source>
        <dbReference type="Proteomes" id="UP001500635"/>
    </source>
</evidence>
<comment type="caution">
    <text evidence="1">The sequence shown here is derived from an EMBL/GenBank/DDBJ whole genome shotgun (WGS) entry which is preliminary data.</text>
</comment>
<gene>
    <name evidence="1" type="ORF">GCM10023147_23240</name>
</gene>
<dbReference type="Proteomes" id="UP001500635">
    <property type="component" value="Unassembled WGS sequence"/>
</dbReference>